<keyword evidence="2" id="KW-1185">Reference proteome</keyword>
<dbReference type="InterPro" id="IPR008884">
    <property type="entry name" value="TylF_MeTrfase"/>
</dbReference>
<dbReference type="GO" id="GO:0032259">
    <property type="term" value="P:methylation"/>
    <property type="evidence" value="ECO:0007669"/>
    <property type="project" value="UniProtKB-KW"/>
</dbReference>
<evidence type="ECO:0000313" key="1">
    <source>
        <dbReference type="EMBL" id="QWV92456.1"/>
    </source>
</evidence>
<dbReference type="Pfam" id="PF05711">
    <property type="entry name" value="TylF"/>
    <property type="match status" value="1"/>
</dbReference>
<gene>
    <name evidence="1" type="ORF">KP004_14770</name>
</gene>
<proteinExistence type="predicted"/>
<name>A0ABX8J5P2_9BACT</name>
<protein>
    <submittedName>
        <fullName evidence="1">TylF/MycF family methyltransferase</fullName>
    </submittedName>
</protein>
<sequence>MPRWILPIYYNNTHNGVPVSQQVDDNIANYYFNGTLLSKRFGTKEIAAAADLAHKRFPSTAILYVTDQYQEIEITNAELVPFDIEELERLDNEKIKVFLCAFESDEKLVTVLKKITSLKNAFYFTPLKFYPTSRYFHRNDLARTILQAEQQLDLPKFEVADYENLIQAIDITRHVVGDYVEIGVYQGRSAHLALKYMKASECPRKSFFIDVFDGFTYPSASTSPDALWVNFCQDTSVEFVSNFLCEFEDIEILKLDIIDGTVPASIKSIAVCNIDVDMYEAVLAALLKTAPLMSQGGIIVVEDQGHTPALAGGYLAVCEFLETDMAKEFIPIHMGSGQMFLIRR</sequence>
<reference evidence="1 2" key="1">
    <citation type="submission" date="2021-06" db="EMBL/GenBank/DDBJ databases">
        <title>Gemonas diversity in paddy soil.</title>
        <authorList>
            <person name="Liu G."/>
        </authorList>
    </citation>
    <scope>NUCLEOTIDE SEQUENCE [LARGE SCALE GENOMIC DNA]</scope>
    <source>
        <strain evidence="1 2">RG10</strain>
    </source>
</reference>
<organism evidence="1 2">
    <name type="scientific">Geomonas oryzisoli</name>
    <dbReference type="NCBI Taxonomy" id="2847992"/>
    <lineage>
        <taxon>Bacteria</taxon>
        <taxon>Pseudomonadati</taxon>
        <taxon>Thermodesulfobacteriota</taxon>
        <taxon>Desulfuromonadia</taxon>
        <taxon>Geobacterales</taxon>
        <taxon>Geobacteraceae</taxon>
        <taxon>Geomonas</taxon>
    </lineage>
</organism>
<dbReference type="RefSeq" id="WP_216799261.1">
    <property type="nucleotide sequence ID" value="NZ_CP076723.1"/>
</dbReference>
<keyword evidence="1" id="KW-0489">Methyltransferase</keyword>
<dbReference type="GO" id="GO:0008168">
    <property type="term" value="F:methyltransferase activity"/>
    <property type="evidence" value="ECO:0007669"/>
    <property type="project" value="UniProtKB-KW"/>
</dbReference>
<accession>A0ABX8J5P2</accession>
<evidence type="ECO:0000313" key="2">
    <source>
        <dbReference type="Proteomes" id="UP000683557"/>
    </source>
</evidence>
<dbReference type="PANTHER" id="PTHR40036:SF1">
    <property type="entry name" value="MACROCIN O-METHYLTRANSFERASE"/>
    <property type="match status" value="1"/>
</dbReference>
<dbReference type="EMBL" id="CP076723">
    <property type="protein sequence ID" value="QWV92456.1"/>
    <property type="molecule type" value="Genomic_DNA"/>
</dbReference>
<dbReference type="PANTHER" id="PTHR40036">
    <property type="entry name" value="MACROCIN O-METHYLTRANSFERASE"/>
    <property type="match status" value="1"/>
</dbReference>
<keyword evidence="1" id="KW-0808">Transferase</keyword>
<dbReference type="Proteomes" id="UP000683557">
    <property type="component" value="Chromosome"/>
</dbReference>